<reference evidence="1 2" key="1">
    <citation type="submission" date="2018-08" db="EMBL/GenBank/DDBJ databases">
        <title>Genome Sequences of Legionella pneumophila subsp. pneumophila Isolates, Recovered from a Drinking Water System in a Large Builging.</title>
        <authorList>
            <person name="Gomez-Alvarez V."/>
            <person name="Boczek L."/>
            <person name="King D."/>
            <person name="Pemberton A."/>
            <person name="Pfaller S."/>
            <person name="Rodgers M."/>
            <person name="Santodomingo J."/>
            <person name="Revetta R."/>
        </authorList>
    </citation>
    <scope>NUCLEOTIDE SEQUENCE [LARGE SCALE GENOMIC DNA]</scope>
    <source>
        <strain evidence="1 2">L01C.1</strain>
    </source>
</reference>
<dbReference type="Proteomes" id="UP000277145">
    <property type="component" value="Unassembled WGS sequence"/>
</dbReference>
<protein>
    <submittedName>
        <fullName evidence="1">Uncharacterized protein</fullName>
    </submittedName>
</protein>
<name>A0A3A6UM39_LEGPN</name>
<dbReference type="RefSeq" id="WP_011212878.1">
    <property type="nucleotide sequence ID" value="NZ_CP021281.1"/>
</dbReference>
<dbReference type="EMBL" id="QWDR01000001">
    <property type="protein sequence ID" value="RJY33831.1"/>
    <property type="molecule type" value="Genomic_DNA"/>
</dbReference>
<comment type="caution">
    <text evidence="1">The sequence shown here is derived from an EMBL/GenBank/DDBJ whole genome shotgun (WGS) entry which is preliminary data.</text>
</comment>
<dbReference type="AlphaFoldDB" id="A0A3A6UM39"/>
<organism evidence="1 2">
    <name type="scientific">Legionella pneumophila subsp. pneumophila</name>
    <dbReference type="NCBI Taxonomy" id="91891"/>
    <lineage>
        <taxon>Bacteria</taxon>
        <taxon>Pseudomonadati</taxon>
        <taxon>Pseudomonadota</taxon>
        <taxon>Gammaproteobacteria</taxon>
        <taxon>Legionellales</taxon>
        <taxon>Legionellaceae</taxon>
        <taxon>Legionella</taxon>
    </lineage>
</organism>
<sequence length="317" mass="35528">MISQKEALVLLNKYEKHLNELQNIITTSYQNLLRCDAQIIPNALAALKAIANNTQFVPVVATSGMSSIKALSSNPQIALKELLVNDFFKDHFQKMCIHYAKDKPELLTNLQNFHACVSQEKIIIYKAKNGELALKFPTQEWRDRFIQKMGGVSHFASSDKFNANKECPQTYPENLTTLYLSTYTAKNGELAVVFPNKEIRQNFLTLLRHASSATWSIYEGQDAVYFNDKNLHTPGYNFGINAPACVSQSSNAAHADVRYAARVLGQALRNPNNTCFFNRLPEELINKIITLSTDNEVLAAEDAISSVQPNLGKPQLK</sequence>
<gene>
    <name evidence="1" type="ORF">D1H98_03255</name>
</gene>
<proteinExistence type="predicted"/>
<evidence type="ECO:0000313" key="1">
    <source>
        <dbReference type="EMBL" id="RJY33831.1"/>
    </source>
</evidence>
<evidence type="ECO:0000313" key="2">
    <source>
        <dbReference type="Proteomes" id="UP000277145"/>
    </source>
</evidence>
<accession>A0A3A6UM39</accession>